<name>A0AAW0TFY9_SCYPA</name>
<dbReference type="Pfam" id="PF00001">
    <property type="entry name" value="7tm_1"/>
    <property type="match status" value="1"/>
</dbReference>
<feature type="transmembrane region" description="Helical" evidence="11">
    <location>
        <begin position="189"/>
        <end position="210"/>
    </location>
</feature>
<keyword evidence="7 11" id="KW-0472">Membrane</keyword>
<feature type="transmembrane region" description="Helical" evidence="11">
    <location>
        <begin position="108"/>
        <end position="133"/>
    </location>
</feature>
<keyword evidence="9" id="KW-0325">Glycoprotein</keyword>
<dbReference type="AlphaFoldDB" id="A0AAW0TFY9"/>
<evidence type="ECO:0000313" key="13">
    <source>
        <dbReference type="EMBL" id="KAK8385537.1"/>
    </source>
</evidence>
<evidence type="ECO:0000313" key="14">
    <source>
        <dbReference type="Proteomes" id="UP001487740"/>
    </source>
</evidence>
<keyword evidence="14" id="KW-1185">Reference proteome</keyword>
<keyword evidence="8" id="KW-0675">Receptor</keyword>
<reference evidence="13 14" key="1">
    <citation type="submission" date="2023-03" db="EMBL/GenBank/DDBJ databases">
        <title>High-quality genome of Scylla paramamosain provides insights in environmental adaptation.</title>
        <authorList>
            <person name="Zhang L."/>
        </authorList>
    </citation>
    <scope>NUCLEOTIDE SEQUENCE [LARGE SCALE GENOMIC DNA]</scope>
    <source>
        <strain evidence="13">LZ_2023a</strain>
        <tissue evidence="13">Muscle</tissue>
    </source>
</reference>
<comment type="similarity">
    <text evidence="2">Belongs to the G-protein coupled receptor 1 family.</text>
</comment>
<dbReference type="Gene3D" id="1.20.1070.10">
    <property type="entry name" value="Rhodopsin 7-helix transmembrane proteins"/>
    <property type="match status" value="1"/>
</dbReference>
<dbReference type="PROSITE" id="PS50262">
    <property type="entry name" value="G_PROTEIN_RECEP_F1_2"/>
    <property type="match status" value="1"/>
</dbReference>
<keyword evidence="6" id="KW-0297">G-protein coupled receptor</keyword>
<evidence type="ECO:0000256" key="2">
    <source>
        <dbReference type="ARBA" id="ARBA00010663"/>
    </source>
</evidence>
<dbReference type="PANTHER" id="PTHR24246:SF27">
    <property type="entry name" value="ADENOSINE RECEPTOR, ISOFORM A"/>
    <property type="match status" value="1"/>
</dbReference>
<evidence type="ECO:0000256" key="4">
    <source>
        <dbReference type="ARBA" id="ARBA00022692"/>
    </source>
</evidence>
<evidence type="ECO:0000256" key="9">
    <source>
        <dbReference type="ARBA" id="ARBA00023180"/>
    </source>
</evidence>
<keyword evidence="3" id="KW-1003">Cell membrane</keyword>
<comment type="caution">
    <text evidence="13">The sequence shown here is derived from an EMBL/GenBank/DDBJ whole genome shotgun (WGS) entry which is preliminary data.</text>
</comment>
<evidence type="ECO:0000256" key="5">
    <source>
        <dbReference type="ARBA" id="ARBA00022989"/>
    </source>
</evidence>
<feature type="transmembrane region" description="Helical" evidence="11">
    <location>
        <begin position="271"/>
        <end position="290"/>
    </location>
</feature>
<dbReference type="CDD" id="cd00637">
    <property type="entry name" value="7tm_classA_rhodopsin-like"/>
    <property type="match status" value="1"/>
</dbReference>
<dbReference type="InterPro" id="IPR017452">
    <property type="entry name" value="GPCR_Rhodpsn_7TM"/>
</dbReference>
<keyword evidence="5 11" id="KW-1133">Transmembrane helix</keyword>
<proteinExistence type="inferred from homology"/>
<feature type="transmembrane region" description="Helical" evidence="11">
    <location>
        <begin position="154"/>
        <end position="177"/>
    </location>
</feature>
<evidence type="ECO:0000256" key="11">
    <source>
        <dbReference type="SAM" id="Phobius"/>
    </source>
</evidence>
<protein>
    <recommendedName>
        <fullName evidence="12">G-protein coupled receptors family 1 profile domain-containing protein</fullName>
    </recommendedName>
</protein>
<feature type="transmembrane region" description="Helical" evidence="11">
    <location>
        <begin position="238"/>
        <end position="259"/>
    </location>
</feature>
<keyword evidence="4 11" id="KW-0812">Transmembrane</keyword>
<organism evidence="13 14">
    <name type="scientific">Scylla paramamosain</name>
    <name type="common">Mud crab</name>
    <dbReference type="NCBI Taxonomy" id="85552"/>
    <lineage>
        <taxon>Eukaryota</taxon>
        <taxon>Metazoa</taxon>
        <taxon>Ecdysozoa</taxon>
        <taxon>Arthropoda</taxon>
        <taxon>Crustacea</taxon>
        <taxon>Multicrustacea</taxon>
        <taxon>Malacostraca</taxon>
        <taxon>Eumalacostraca</taxon>
        <taxon>Eucarida</taxon>
        <taxon>Decapoda</taxon>
        <taxon>Pleocyemata</taxon>
        <taxon>Brachyura</taxon>
        <taxon>Eubrachyura</taxon>
        <taxon>Portunoidea</taxon>
        <taxon>Portunidae</taxon>
        <taxon>Portuninae</taxon>
        <taxon>Scylla</taxon>
    </lineage>
</organism>
<comment type="subcellular location">
    <subcellularLocation>
        <location evidence="1">Cell membrane</location>
        <topology evidence="1">Multi-pass membrane protein</topology>
    </subcellularLocation>
</comment>
<feature type="transmembrane region" description="Helical" evidence="11">
    <location>
        <begin position="75"/>
        <end position="102"/>
    </location>
</feature>
<evidence type="ECO:0000256" key="6">
    <source>
        <dbReference type="ARBA" id="ARBA00023040"/>
    </source>
</evidence>
<feature type="transmembrane region" description="Helical" evidence="11">
    <location>
        <begin position="39"/>
        <end position="63"/>
    </location>
</feature>
<dbReference type="GO" id="GO:0005886">
    <property type="term" value="C:plasma membrane"/>
    <property type="evidence" value="ECO:0007669"/>
    <property type="project" value="UniProtKB-SubCell"/>
</dbReference>
<evidence type="ECO:0000256" key="7">
    <source>
        <dbReference type="ARBA" id="ARBA00023136"/>
    </source>
</evidence>
<gene>
    <name evidence="13" type="ORF">O3P69_016371</name>
</gene>
<evidence type="ECO:0000256" key="10">
    <source>
        <dbReference type="ARBA" id="ARBA00023224"/>
    </source>
</evidence>
<dbReference type="GO" id="GO:0004930">
    <property type="term" value="F:G protein-coupled receptor activity"/>
    <property type="evidence" value="ECO:0007669"/>
    <property type="project" value="UniProtKB-KW"/>
</dbReference>
<feature type="domain" description="G-protein coupled receptors family 1 profile" evidence="12">
    <location>
        <begin position="55"/>
        <end position="289"/>
    </location>
</feature>
<evidence type="ECO:0000256" key="1">
    <source>
        <dbReference type="ARBA" id="ARBA00004651"/>
    </source>
</evidence>
<dbReference type="EMBL" id="JARAKH010000032">
    <property type="protein sequence ID" value="KAK8385537.1"/>
    <property type="molecule type" value="Genomic_DNA"/>
</dbReference>
<evidence type="ECO:0000259" key="12">
    <source>
        <dbReference type="PROSITE" id="PS50262"/>
    </source>
</evidence>
<dbReference type="PANTHER" id="PTHR24246">
    <property type="entry name" value="OLFACTORY RECEPTOR AND ADENOSINE RECEPTOR"/>
    <property type="match status" value="1"/>
</dbReference>
<evidence type="ECO:0000256" key="8">
    <source>
        <dbReference type="ARBA" id="ARBA00023170"/>
    </source>
</evidence>
<dbReference type="Proteomes" id="UP001487740">
    <property type="component" value="Unassembled WGS sequence"/>
</dbReference>
<accession>A0AAW0TFY9</accession>
<evidence type="ECO:0000256" key="3">
    <source>
        <dbReference type="ARBA" id="ARBA00022475"/>
    </source>
</evidence>
<dbReference type="InterPro" id="IPR000276">
    <property type="entry name" value="GPCR_Rhodpsn"/>
</dbReference>
<dbReference type="SUPFAM" id="SSF81321">
    <property type="entry name" value="Family A G protein-coupled receptor-like"/>
    <property type="match status" value="1"/>
</dbReference>
<keyword evidence="10" id="KW-0807">Transducer</keyword>
<sequence length="404" mass="44134">MNSSVSTSPATGTAGTTMDDESCKDDCYLLNLLNERSHVAIIASRLPLSLMLGVFSGITVLVTRRTATLMERPSATLITNLGVTGALIGGIVFVVTMLNLVMYLSLKAIVVLGIVLPRTLHIAISLTLTCLTLDRYLALCRPLRYHALLTDSRCFVLVVLSWLIPITILGVACIYGRTFKPCTDIRPFLVIYLVMFNSAIATMVVMYFLIAREFRRPLEGSVFREEMVAVRRRTAKELMVVVLLNLLLATPDVAMQIFLLNCPETLPEMYYVVPQLLLVHLLCFYPLYAWKNLDFRKGMLETFTSYKNSLASLLRGICQWSFTRESFARLSRTSSSTASSGVLLSPSATTMTTTTTTATATTAAATTATPTTSTAALSTSTSSSSLPSVAAVTPSEEDNAVFFT</sequence>